<organism evidence="2">
    <name type="scientific">marine sediment metagenome</name>
    <dbReference type="NCBI Taxonomy" id="412755"/>
    <lineage>
        <taxon>unclassified sequences</taxon>
        <taxon>metagenomes</taxon>
        <taxon>ecological metagenomes</taxon>
    </lineage>
</organism>
<dbReference type="PANTHER" id="PTHR43798">
    <property type="entry name" value="MONOACYLGLYCEROL LIPASE"/>
    <property type="match status" value="1"/>
</dbReference>
<protein>
    <recommendedName>
        <fullName evidence="1">Peptidase S33 tripeptidyl aminopeptidase-like C-terminal domain-containing protein</fullName>
    </recommendedName>
</protein>
<dbReference type="InterPro" id="IPR050266">
    <property type="entry name" value="AB_hydrolase_sf"/>
</dbReference>
<dbReference type="InterPro" id="IPR029058">
    <property type="entry name" value="AB_hydrolase_fold"/>
</dbReference>
<reference evidence="2" key="1">
    <citation type="journal article" date="2014" name="Front. Microbiol.">
        <title>High frequency of phylogenetically diverse reductive dehalogenase-homologous genes in deep subseafloor sedimentary metagenomes.</title>
        <authorList>
            <person name="Kawai M."/>
            <person name="Futagami T."/>
            <person name="Toyoda A."/>
            <person name="Takaki Y."/>
            <person name="Nishi S."/>
            <person name="Hori S."/>
            <person name="Arai W."/>
            <person name="Tsubouchi T."/>
            <person name="Morono Y."/>
            <person name="Uchiyama I."/>
            <person name="Ito T."/>
            <person name="Fujiyama A."/>
            <person name="Inagaki F."/>
            <person name="Takami H."/>
        </authorList>
    </citation>
    <scope>NUCLEOTIDE SEQUENCE</scope>
    <source>
        <strain evidence="2">Expedition CK06-06</strain>
    </source>
</reference>
<sequence>EKVASVEHKTLLLWGRDDKFCHLEYGLHFLAAMKNAELVVVRNTGHWMQLERPREFASYVNAFLTRA</sequence>
<dbReference type="SUPFAM" id="SSF53474">
    <property type="entry name" value="alpha/beta-Hydrolases"/>
    <property type="match status" value="1"/>
</dbReference>
<dbReference type="Gene3D" id="3.40.50.1820">
    <property type="entry name" value="alpha/beta hydrolase"/>
    <property type="match status" value="1"/>
</dbReference>
<feature type="domain" description="Peptidase S33 tripeptidyl aminopeptidase-like C-terminal" evidence="1">
    <location>
        <begin position="6"/>
        <end position="65"/>
    </location>
</feature>
<accession>X1GXH4</accession>
<dbReference type="InterPro" id="IPR013595">
    <property type="entry name" value="Pept_S33_TAP-like_C"/>
</dbReference>
<proteinExistence type="predicted"/>
<dbReference type="Pfam" id="PF08386">
    <property type="entry name" value="Abhydrolase_4"/>
    <property type="match status" value="1"/>
</dbReference>
<dbReference type="AlphaFoldDB" id="X1GXH4"/>
<evidence type="ECO:0000259" key="1">
    <source>
        <dbReference type="Pfam" id="PF08386"/>
    </source>
</evidence>
<dbReference type="PANTHER" id="PTHR43798:SF33">
    <property type="entry name" value="HYDROLASE, PUTATIVE (AFU_ORTHOLOGUE AFUA_2G14860)-RELATED"/>
    <property type="match status" value="1"/>
</dbReference>
<comment type="caution">
    <text evidence="2">The sequence shown here is derived from an EMBL/GenBank/DDBJ whole genome shotgun (WGS) entry which is preliminary data.</text>
</comment>
<name>X1GXH4_9ZZZZ</name>
<feature type="non-terminal residue" evidence="2">
    <location>
        <position position="1"/>
    </location>
</feature>
<gene>
    <name evidence="2" type="ORF">S03H2_22543</name>
</gene>
<dbReference type="GO" id="GO:0016020">
    <property type="term" value="C:membrane"/>
    <property type="evidence" value="ECO:0007669"/>
    <property type="project" value="TreeGrafter"/>
</dbReference>
<evidence type="ECO:0000313" key="2">
    <source>
        <dbReference type="EMBL" id="GAH37718.1"/>
    </source>
</evidence>
<dbReference type="EMBL" id="BARU01012154">
    <property type="protein sequence ID" value="GAH37718.1"/>
    <property type="molecule type" value="Genomic_DNA"/>
</dbReference>